<dbReference type="GO" id="GO:0043023">
    <property type="term" value="F:ribosomal large subunit binding"/>
    <property type="evidence" value="ECO:0007669"/>
    <property type="project" value="TreeGrafter"/>
</dbReference>
<organism evidence="6 7">
    <name type="scientific">Brachionus calyciflorus</name>
    <dbReference type="NCBI Taxonomy" id="104777"/>
    <lineage>
        <taxon>Eukaryota</taxon>
        <taxon>Metazoa</taxon>
        <taxon>Spiralia</taxon>
        <taxon>Gnathifera</taxon>
        <taxon>Rotifera</taxon>
        <taxon>Eurotatoria</taxon>
        <taxon>Monogononta</taxon>
        <taxon>Pseudotrocha</taxon>
        <taxon>Ploima</taxon>
        <taxon>Brachionidae</taxon>
        <taxon>Brachionus</taxon>
    </lineage>
</organism>
<protein>
    <recommendedName>
        <fullName evidence="5">Mitochondrial assembly of ribosomal large subunit protein 1</fullName>
    </recommendedName>
</protein>
<proteinExistence type="inferred from homology"/>
<dbReference type="Gene3D" id="3.30.460.10">
    <property type="entry name" value="Beta Polymerase, domain 2"/>
    <property type="match status" value="1"/>
</dbReference>
<dbReference type="Pfam" id="PF02410">
    <property type="entry name" value="RsfS"/>
    <property type="match status" value="1"/>
</dbReference>
<comment type="similarity">
    <text evidence="2">Belongs to the Iojap/RsfS family.</text>
</comment>
<dbReference type="GO" id="GO:0017148">
    <property type="term" value="P:negative regulation of translation"/>
    <property type="evidence" value="ECO:0007669"/>
    <property type="project" value="TreeGrafter"/>
</dbReference>
<dbReference type="AlphaFoldDB" id="A0A813NJP7"/>
<dbReference type="PANTHER" id="PTHR21043:SF0">
    <property type="entry name" value="MITOCHONDRIAL ASSEMBLY OF RIBOSOMAL LARGE SUBUNIT PROTEIN 1"/>
    <property type="match status" value="1"/>
</dbReference>
<evidence type="ECO:0000313" key="6">
    <source>
        <dbReference type="EMBL" id="CAF0736170.1"/>
    </source>
</evidence>
<evidence type="ECO:0000313" key="7">
    <source>
        <dbReference type="Proteomes" id="UP000663879"/>
    </source>
</evidence>
<name>A0A813NJP7_9BILA</name>
<dbReference type="OrthoDB" id="21330at2759"/>
<comment type="caution">
    <text evidence="6">The sequence shown here is derived from an EMBL/GenBank/DDBJ whole genome shotgun (WGS) entry which is preliminary data.</text>
</comment>
<evidence type="ECO:0000256" key="4">
    <source>
        <dbReference type="ARBA" id="ARBA00053669"/>
    </source>
</evidence>
<dbReference type="HAMAP" id="MF_01477">
    <property type="entry name" value="Iojap_RsfS"/>
    <property type="match status" value="1"/>
</dbReference>
<evidence type="ECO:0000256" key="5">
    <source>
        <dbReference type="ARBA" id="ARBA00073331"/>
    </source>
</evidence>
<dbReference type="GO" id="GO:0090071">
    <property type="term" value="P:negative regulation of ribosome biogenesis"/>
    <property type="evidence" value="ECO:0007669"/>
    <property type="project" value="TreeGrafter"/>
</dbReference>
<dbReference type="Proteomes" id="UP000663879">
    <property type="component" value="Unassembled WGS sequence"/>
</dbReference>
<comment type="subcellular location">
    <subcellularLocation>
        <location evidence="1">Mitochondrion</location>
    </subcellularLocation>
</comment>
<sequence length="251" mass="29895">MLKNMKIFNFFVRGCLNVNNLSQNSKKKFSTNIRLLSKSDYDGKDKKSTKVKLYPGYQISHEEMHQSIVDDTKVTNQDFFAKKVIEDFYGLNELEYEKEENQFVENNETYEYEEFNLDNAINILRNENVQDIACIEIPKEINYADYMIIGSCLSDKHLNSVFQIVNKKYKHTKQESDSFLNRKSGKESKWCAIDTGKIVIHLFLPEYREYYDLECLWTCGSEYDEKYLQFREQQREMEQKLTLLEVDETLK</sequence>
<dbReference type="InterPro" id="IPR043519">
    <property type="entry name" value="NT_sf"/>
</dbReference>
<dbReference type="PANTHER" id="PTHR21043">
    <property type="entry name" value="IOJAP SUPERFAMILY ORTHOLOG"/>
    <property type="match status" value="1"/>
</dbReference>
<dbReference type="GO" id="GO:0005739">
    <property type="term" value="C:mitochondrion"/>
    <property type="evidence" value="ECO:0007669"/>
    <property type="project" value="UniProtKB-SubCell"/>
</dbReference>
<comment type="function">
    <text evidence="4">Required for normal mitochondrial ribosome function and mitochondrial translation. May play a role in ribosome biogenesis by preventing premature association of the 28S and 39S ribosomal subunits. Interacts with mitochondrial ribosomal protein uL14m (MRPL14), probably blocking formation of intersubunit bridge B8, preventing association of the 28S and 39S ribosomal subunits. Addition to isolated mitochondrial ribosomal subunits partially inhibits translation, probably by interfering with the association of the 28S and 39S ribosomal subunits and the formation of functional ribosomes. May also participate in the assembly and/or regulation of the stability of the large subunit of the mitochondrial ribosome. May function as a ribosomal silencing factor.</text>
</comment>
<evidence type="ECO:0000256" key="2">
    <source>
        <dbReference type="ARBA" id="ARBA00010574"/>
    </source>
</evidence>
<dbReference type="FunFam" id="3.30.460.10:FF:000018">
    <property type="entry name" value="Mitochondrial assembly of ribosomal large subunit 1"/>
    <property type="match status" value="1"/>
</dbReference>
<dbReference type="SUPFAM" id="SSF81301">
    <property type="entry name" value="Nucleotidyltransferase"/>
    <property type="match status" value="1"/>
</dbReference>
<dbReference type="NCBIfam" id="TIGR00090">
    <property type="entry name" value="rsfS_iojap_ybeB"/>
    <property type="match status" value="1"/>
</dbReference>
<evidence type="ECO:0000256" key="3">
    <source>
        <dbReference type="ARBA" id="ARBA00023128"/>
    </source>
</evidence>
<keyword evidence="7" id="KW-1185">Reference proteome</keyword>
<dbReference type="InterPro" id="IPR004394">
    <property type="entry name" value="Iojap/RsfS/C7orf30"/>
</dbReference>
<keyword evidence="3" id="KW-0496">Mitochondrion</keyword>
<reference evidence="6" key="1">
    <citation type="submission" date="2021-02" db="EMBL/GenBank/DDBJ databases">
        <authorList>
            <person name="Nowell W R."/>
        </authorList>
    </citation>
    <scope>NUCLEOTIDE SEQUENCE</scope>
    <source>
        <strain evidence="6">Ploen Becks lab</strain>
    </source>
</reference>
<dbReference type="EMBL" id="CAJNOC010000267">
    <property type="protein sequence ID" value="CAF0736170.1"/>
    <property type="molecule type" value="Genomic_DNA"/>
</dbReference>
<evidence type="ECO:0000256" key="1">
    <source>
        <dbReference type="ARBA" id="ARBA00004173"/>
    </source>
</evidence>
<accession>A0A813NJP7</accession>
<gene>
    <name evidence="6" type="ORF">OXX778_LOCUS3136</name>
</gene>